<protein>
    <submittedName>
        <fullName evidence="1">Uncharacterized protein</fullName>
    </submittedName>
</protein>
<proteinExistence type="predicted"/>
<name>A0A5E4PXN2_9NEOP</name>
<organism evidence="1 2">
    <name type="scientific">Leptidea sinapis</name>
    <dbReference type="NCBI Taxonomy" id="189913"/>
    <lineage>
        <taxon>Eukaryota</taxon>
        <taxon>Metazoa</taxon>
        <taxon>Ecdysozoa</taxon>
        <taxon>Arthropoda</taxon>
        <taxon>Hexapoda</taxon>
        <taxon>Insecta</taxon>
        <taxon>Pterygota</taxon>
        <taxon>Neoptera</taxon>
        <taxon>Endopterygota</taxon>
        <taxon>Lepidoptera</taxon>
        <taxon>Glossata</taxon>
        <taxon>Ditrysia</taxon>
        <taxon>Papilionoidea</taxon>
        <taxon>Pieridae</taxon>
        <taxon>Dismorphiinae</taxon>
        <taxon>Leptidea</taxon>
    </lineage>
</organism>
<evidence type="ECO:0000313" key="2">
    <source>
        <dbReference type="Proteomes" id="UP000324832"/>
    </source>
</evidence>
<sequence length="74" mass="8402">MYSEMRSIDKLEVSFDCFNVSPKSIEERLHATITGLDKRSLPGPCFLLLPLFDGRADSSQDFSITLLIFCLLCR</sequence>
<evidence type="ECO:0000313" key="1">
    <source>
        <dbReference type="EMBL" id="VVC90182.1"/>
    </source>
</evidence>
<accession>A0A5E4PXN2</accession>
<dbReference type="AlphaFoldDB" id="A0A5E4PXN2"/>
<dbReference type="Proteomes" id="UP000324832">
    <property type="component" value="Unassembled WGS sequence"/>
</dbReference>
<dbReference type="EMBL" id="FZQP02000737">
    <property type="protein sequence ID" value="VVC90182.1"/>
    <property type="molecule type" value="Genomic_DNA"/>
</dbReference>
<gene>
    <name evidence="1" type="ORF">LSINAPIS_LOCUS3157</name>
</gene>
<keyword evidence="2" id="KW-1185">Reference proteome</keyword>
<reference evidence="1 2" key="1">
    <citation type="submission" date="2017-07" db="EMBL/GenBank/DDBJ databases">
        <authorList>
            <person name="Talla V."/>
            <person name="Backstrom N."/>
        </authorList>
    </citation>
    <scope>NUCLEOTIDE SEQUENCE [LARGE SCALE GENOMIC DNA]</scope>
</reference>